<comment type="caution">
    <text evidence="3">The sequence shown here is derived from an EMBL/GenBank/DDBJ whole genome shotgun (WGS) entry which is preliminary data.</text>
</comment>
<accession>A0A2V5LDK5</accession>
<evidence type="ECO:0000313" key="4">
    <source>
        <dbReference type="Proteomes" id="UP000247832"/>
    </source>
</evidence>
<dbReference type="Gene3D" id="3.40.630.30">
    <property type="match status" value="1"/>
</dbReference>
<sequence length="105" mass="11551">MTMSVPPSDDVRSLSSYGRRPNTGWLCQVAVAPELRGRAVAKVLYAVACDWARAEGITTVGLDTAAPAEHLVAMYSRWGFKHVDEVHFPGKNYDSIVMTKRLSGR</sequence>
<dbReference type="Pfam" id="PF00583">
    <property type="entry name" value="Acetyltransf_1"/>
    <property type="match status" value="1"/>
</dbReference>
<gene>
    <name evidence="3" type="ORF">CVV68_01255</name>
</gene>
<dbReference type="InterPro" id="IPR016181">
    <property type="entry name" value="Acyl_CoA_acyltransferase"/>
</dbReference>
<protein>
    <recommendedName>
        <fullName evidence="2">N-acetyltransferase domain-containing protein</fullName>
    </recommendedName>
</protein>
<evidence type="ECO:0000256" key="1">
    <source>
        <dbReference type="SAM" id="MobiDB-lite"/>
    </source>
</evidence>
<dbReference type="EMBL" id="QJVD01000001">
    <property type="protein sequence ID" value="PYI69765.1"/>
    <property type="molecule type" value="Genomic_DNA"/>
</dbReference>
<dbReference type="GO" id="GO:0016747">
    <property type="term" value="F:acyltransferase activity, transferring groups other than amino-acyl groups"/>
    <property type="evidence" value="ECO:0007669"/>
    <property type="project" value="InterPro"/>
</dbReference>
<feature type="region of interest" description="Disordered" evidence="1">
    <location>
        <begin position="1"/>
        <end position="21"/>
    </location>
</feature>
<dbReference type="OrthoDB" id="273614at2"/>
<dbReference type="PROSITE" id="PS51186">
    <property type="entry name" value="GNAT"/>
    <property type="match status" value="1"/>
</dbReference>
<proteinExistence type="predicted"/>
<dbReference type="Proteomes" id="UP000247832">
    <property type="component" value="Unassembled WGS sequence"/>
</dbReference>
<dbReference type="SUPFAM" id="SSF55729">
    <property type="entry name" value="Acyl-CoA N-acyltransferases (Nat)"/>
    <property type="match status" value="1"/>
</dbReference>
<organism evidence="3 4">
    <name type="scientific">Arthrobacter livingstonensis</name>
    <dbReference type="NCBI Taxonomy" id="670078"/>
    <lineage>
        <taxon>Bacteria</taxon>
        <taxon>Bacillati</taxon>
        <taxon>Actinomycetota</taxon>
        <taxon>Actinomycetes</taxon>
        <taxon>Micrococcales</taxon>
        <taxon>Micrococcaceae</taxon>
        <taxon>Arthrobacter</taxon>
    </lineage>
</organism>
<keyword evidence="4" id="KW-1185">Reference proteome</keyword>
<name>A0A2V5LDK5_9MICC</name>
<dbReference type="InterPro" id="IPR000182">
    <property type="entry name" value="GNAT_dom"/>
</dbReference>
<dbReference type="AlphaFoldDB" id="A0A2V5LDK5"/>
<evidence type="ECO:0000313" key="3">
    <source>
        <dbReference type="EMBL" id="PYI69765.1"/>
    </source>
</evidence>
<feature type="domain" description="N-acetyltransferase" evidence="2">
    <location>
        <begin position="1"/>
        <end position="103"/>
    </location>
</feature>
<reference evidence="3 4" key="1">
    <citation type="submission" date="2018-05" db="EMBL/GenBank/DDBJ databases">
        <title>Genetic diversity of glacier-inhabiting Cryobacterium bacteria in China and description of Cryobacterium mengkeensis sp. nov. and Arthrobacter glacialis sp. nov.</title>
        <authorList>
            <person name="Liu Q."/>
            <person name="Xin Y.-H."/>
        </authorList>
    </citation>
    <scope>NUCLEOTIDE SEQUENCE [LARGE SCALE GENOMIC DNA]</scope>
    <source>
        <strain evidence="3 4">LI2</strain>
    </source>
</reference>
<dbReference type="CDD" id="cd04301">
    <property type="entry name" value="NAT_SF"/>
    <property type="match status" value="1"/>
</dbReference>
<evidence type="ECO:0000259" key="2">
    <source>
        <dbReference type="PROSITE" id="PS51186"/>
    </source>
</evidence>